<evidence type="ECO:0000256" key="4">
    <source>
        <dbReference type="ARBA" id="ARBA00022679"/>
    </source>
</evidence>
<evidence type="ECO:0000313" key="13">
    <source>
        <dbReference type="EMBL" id="WBW75448.1"/>
    </source>
</evidence>
<dbReference type="EMBL" id="CP115613">
    <property type="protein sequence ID" value="WBW75448.1"/>
    <property type="molecule type" value="Genomic_DNA"/>
</dbReference>
<evidence type="ECO:0000256" key="2">
    <source>
        <dbReference type="ARBA" id="ARBA00022490"/>
    </source>
</evidence>
<name>A0AAE9WGX6_9SCHI</name>
<dbReference type="Proteomes" id="UP001212411">
    <property type="component" value="Chromosome 3"/>
</dbReference>
<organism evidence="13 14">
    <name type="scientific">Schizosaccharomyces osmophilus</name>
    <dbReference type="NCBI Taxonomy" id="2545709"/>
    <lineage>
        <taxon>Eukaryota</taxon>
        <taxon>Fungi</taxon>
        <taxon>Dikarya</taxon>
        <taxon>Ascomycota</taxon>
        <taxon>Taphrinomycotina</taxon>
        <taxon>Schizosaccharomycetes</taxon>
        <taxon>Schizosaccharomycetales</taxon>
        <taxon>Schizosaccharomycetaceae</taxon>
        <taxon>Schizosaccharomyces</taxon>
    </lineage>
</organism>
<comment type="catalytic activity">
    <reaction evidence="9 10">
        <text>guanosine(37) in tRNA + S-adenosyl-L-methionine = N(1)-methylguanosine(37) in tRNA + S-adenosyl-L-homocysteine + H(+)</text>
        <dbReference type="Rhea" id="RHEA:36899"/>
        <dbReference type="Rhea" id="RHEA-COMP:10145"/>
        <dbReference type="Rhea" id="RHEA-COMP:10147"/>
        <dbReference type="ChEBI" id="CHEBI:15378"/>
        <dbReference type="ChEBI" id="CHEBI:57856"/>
        <dbReference type="ChEBI" id="CHEBI:59789"/>
        <dbReference type="ChEBI" id="CHEBI:73542"/>
        <dbReference type="ChEBI" id="CHEBI:74269"/>
        <dbReference type="EC" id="2.1.1.228"/>
    </reaction>
</comment>
<dbReference type="Gene3D" id="3.40.50.150">
    <property type="entry name" value="Vaccinia Virus protein VP39"/>
    <property type="match status" value="1"/>
</dbReference>
<feature type="binding site" evidence="10">
    <location>
        <begin position="259"/>
        <end position="260"/>
    </location>
    <ligand>
        <name>S-adenosyl-L-methionine</name>
        <dbReference type="ChEBI" id="CHEBI:59789"/>
    </ligand>
</feature>
<keyword evidence="5 10" id="KW-0949">S-adenosyl-L-methionine</keyword>
<dbReference type="Pfam" id="PF02475">
    <property type="entry name" value="TRM5-TYW2_MTfase"/>
    <property type="match status" value="1"/>
</dbReference>
<evidence type="ECO:0000256" key="8">
    <source>
        <dbReference type="ARBA" id="ARBA00023242"/>
    </source>
</evidence>
<feature type="domain" description="SAM-dependent methyltransferase TRM5/TYW2-type" evidence="12">
    <location>
        <begin position="132"/>
        <end position="432"/>
    </location>
</feature>
<comment type="subunit">
    <text evidence="10">Monomer.</text>
</comment>
<dbReference type="AlphaFoldDB" id="A0AAE9WGX6"/>
<protein>
    <recommendedName>
        <fullName evidence="10">tRNA (guanine(37)-N1)-methyltransferase</fullName>
        <ecNumber evidence="10">2.1.1.228</ecNumber>
    </recommendedName>
    <alternativeName>
        <fullName evidence="10">M1G-methyltransferase</fullName>
    </alternativeName>
    <alternativeName>
        <fullName evidence="10">tRNA [GM37] methyltransferase</fullName>
    </alternativeName>
    <alternativeName>
        <fullName evidence="10">tRNA methyltransferase 5</fullName>
    </alternativeName>
</protein>
<dbReference type="Pfam" id="PF25133">
    <property type="entry name" value="TYW2_N_2"/>
    <property type="match status" value="1"/>
</dbReference>
<dbReference type="GO" id="GO:0052906">
    <property type="term" value="F:tRNA (guanine(37)-N1)-methyltransferase activity"/>
    <property type="evidence" value="ECO:0007669"/>
    <property type="project" value="UniProtKB-UniRule"/>
</dbReference>
<dbReference type="HAMAP" id="MF_03152">
    <property type="entry name" value="TRM5"/>
    <property type="match status" value="1"/>
</dbReference>
<comment type="similarity">
    <text evidence="10">Belongs to the TRM5 / TYW2 family.</text>
</comment>
<evidence type="ECO:0000256" key="6">
    <source>
        <dbReference type="ARBA" id="ARBA00022694"/>
    </source>
</evidence>
<dbReference type="Gene3D" id="3.30.300.110">
    <property type="entry name" value="Met-10+ protein-like domains"/>
    <property type="match status" value="1"/>
</dbReference>
<keyword evidence="4 10" id="KW-0808">Transferase</keyword>
<dbReference type="GO" id="GO:0070901">
    <property type="term" value="P:mitochondrial tRNA methylation"/>
    <property type="evidence" value="ECO:0007669"/>
    <property type="project" value="UniProtKB-ARBA"/>
</dbReference>
<keyword evidence="2 10" id="KW-0963">Cytoplasm</keyword>
<reference evidence="13 14" key="1">
    <citation type="journal article" date="2023" name="G3 (Bethesda)">
        <title>A high-quality reference genome for the fission yeast Schizosaccharomyces osmophilus.</title>
        <authorList>
            <person name="Jia G.S."/>
            <person name="Zhang W.C."/>
            <person name="Liang Y."/>
            <person name="Liu X.H."/>
            <person name="Rhind N."/>
            <person name="Pidoux A."/>
            <person name="Brysch-Herzberg M."/>
            <person name="Du L.L."/>
        </authorList>
    </citation>
    <scope>NUCLEOTIDE SEQUENCE [LARGE SCALE GENOMIC DNA]</scope>
    <source>
        <strain evidence="13 14">CBS 15793</strain>
    </source>
</reference>
<dbReference type="KEGG" id="som:SOMG_04642"/>
<dbReference type="GO" id="GO:0002939">
    <property type="term" value="P:tRNA N1-guanine methylation"/>
    <property type="evidence" value="ECO:0007669"/>
    <property type="project" value="TreeGrafter"/>
</dbReference>
<comment type="function">
    <text evidence="10">Specifically methylates the N1 position of guanosine-37 in various cytoplasmic and mitochondrial tRNAs. Methylation is not dependent on the nature of the nucleoside 5' of the target nucleoside. This is the first step in the biosynthesis of wybutosine (yW), a modified base adjacent to the anticodon of tRNAs and required for accurate decoding.</text>
</comment>
<keyword evidence="3 10" id="KW-0489">Methyltransferase</keyword>
<comment type="subcellular location">
    <subcellularLocation>
        <location evidence="10">Mitochondrion matrix</location>
    </subcellularLocation>
    <subcellularLocation>
        <location evidence="10">Nucleus</location>
    </subcellularLocation>
    <subcellularLocation>
        <location evidence="10">Cytoplasm</location>
    </subcellularLocation>
    <text evidence="10">Predominantly in the mitochondria and in the nucleus.</text>
</comment>
<dbReference type="PANTHER" id="PTHR23245:SF36">
    <property type="entry name" value="TRNA (GUANINE(37)-N1)-METHYLTRANSFERASE"/>
    <property type="match status" value="1"/>
</dbReference>
<dbReference type="PANTHER" id="PTHR23245">
    <property type="entry name" value="TRNA METHYLTRANSFERASE"/>
    <property type="match status" value="1"/>
</dbReference>
<dbReference type="InterPro" id="IPR029063">
    <property type="entry name" value="SAM-dependent_MTases_sf"/>
</dbReference>
<comment type="similarity">
    <text evidence="1">Belongs to the class I-like SAM-binding methyltransferase superfamily. TRM5/TYW2 family.</text>
</comment>
<dbReference type="InterPro" id="IPR025792">
    <property type="entry name" value="tRNA_Gua_MeTrfase_euk"/>
</dbReference>
<dbReference type="GO" id="GO:0005634">
    <property type="term" value="C:nucleus"/>
    <property type="evidence" value="ECO:0007669"/>
    <property type="project" value="UniProtKB-SubCell"/>
</dbReference>
<keyword evidence="7 10" id="KW-0496">Mitochondrion</keyword>
<gene>
    <name evidence="13" type="primary">trm5</name>
    <name evidence="10" type="synonym">TRM5</name>
    <name evidence="13" type="ORF">SOMG_04642</name>
</gene>
<evidence type="ECO:0000256" key="11">
    <source>
        <dbReference type="SAM" id="MobiDB-lite"/>
    </source>
</evidence>
<evidence type="ECO:0000256" key="10">
    <source>
        <dbReference type="HAMAP-Rule" id="MF_03152"/>
    </source>
</evidence>
<dbReference type="FunFam" id="3.30.300.110:FF:000001">
    <property type="entry name" value="tRNA (guanine(37)-N1)-methyltransferase"/>
    <property type="match status" value="1"/>
</dbReference>
<evidence type="ECO:0000256" key="5">
    <source>
        <dbReference type="ARBA" id="ARBA00022691"/>
    </source>
</evidence>
<sequence>MEEELRLDPVNMSPFSKVVDKGLFNKSFNLVAARVLPQKVGILNKICRKDLLELPRVKHVYQDQDHKLVLLNQKATLDGTEGLSETTKSFINENNVKLVPFKLNVDYDYWRAEDILDAILPPGQKEEHPSGFTAVGHIAHMNLREEWLPYKHLIGQVILDKNPSIKTVVNKTDSIDTKFRTFQMEVLAGDPDFMVVQSESNCKFRFDFSKVYWNSRLSTEHDRLVSQFQEGEAVCDIMAGVGPFACPAGKKRVIVFANDLNPSSYESLAENVQINKVGDFVKAYNQDGREFIRSATEELLEFSEQETIELPPPKKLAKGNTMDTPSSSSSKRDIRIPPVFSHYVMNLPGSALEFLDAFNGCYEGKEHLFENRSLPKVHVHCFSRYDPPVEDILNRIEASMRYRLQPEELSLHYVRKVAPKKDMYCCTFTLPKSVIFGKK</sequence>
<evidence type="ECO:0000259" key="12">
    <source>
        <dbReference type="PROSITE" id="PS51684"/>
    </source>
</evidence>
<dbReference type="GO" id="GO:0005759">
    <property type="term" value="C:mitochondrial matrix"/>
    <property type="evidence" value="ECO:0007669"/>
    <property type="project" value="UniProtKB-SubCell"/>
</dbReference>
<dbReference type="InterPro" id="IPR030382">
    <property type="entry name" value="MeTrfase_TRM5/TYW2"/>
</dbReference>
<dbReference type="SUPFAM" id="SSF53335">
    <property type="entry name" value="S-adenosyl-L-methionine-dependent methyltransferases"/>
    <property type="match status" value="1"/>
</dbReference>
<feature type="region of interest" description="Disordered" evidence="11">
    <location>
        <begin position="312"/>
        <end position="331"/>
    </location>
</feature>
<dbReference type="PROSITE" id="PS51684">
    <property type="entry name" value="SAM_MT_TRM5_TYW2"/>
    <property type="match status" value="1"/>
</dbReference>
<proteinExistence type="inferred from homology"/>
<feature type="binding site" evidence="10">
    <location>
        <begin position="287"/>
        <end position="288"/>
    </location>
    <ligand>
        <name>S-adenosyl-L-methionine</name>
        <dbReference type="ChEBI" id="CHEBI:59789"/>
    </ligand>
</feature>
<evidence type="ECO:0000256" key="9">
    <source>
        <dbReference type="ARBA" id="ARBA00047783"/>
    </source>
</evidence>
<feature type="binding site" evidence="10">
    <location>
        <position position="221"/>
    </location>
    <ligand>
        <name>S-adenosyl-L-methionine</name>
        <dbReference type="ChEBI" id="CHEBI:59789"/>
    </ligand>
</feature>
<dbReference type="GeneID" id="80878110"/>
<keyword evidence="14" id="KW-1185">Reference proteome</keyword>
<dbReference type="EC" id="2.1.1.228" evidence="10"/>
<accession>A0AAE9WGX6</accession>
<evidence type="ECO:0000256" key="1">
    <source>
        <dbReference type="ARBA" id="ARBA00009775"/>
    </source>
</evidence>
<evidence type="ECO:0000256" key="7">
    <source>
        <dbReference type="ARBA" id="ARBA00023128"/>
    </source>
</evidence>
<dbReference type="RefSeq" id="XP_056039691.1">
    <property type="nucleotide sequence ID" value="XM_056183421.1"/>
</dbReference>
<keyword evidence="6 10" id="KW-0819">tRNA processing</keyword>
<dbReference type="InterPro" id="IPR056743">
    <property type="entry name" value="TRM5-TYW2-like_MTfase"/>
</dbReference>
<dbReference type="InterPro" id="IPR056744">
    <property type="entry name" value="TRM5/TYW2-like_N"/>
</dbReference>
<evidence type="ECO:0000256" key="3">
    <source>
        <dbReference type="ARBA" id="ARBA00022603"/>
    </source>
</evidence>
<evidence type="ECO:0000313" key="14">
    <source>
        <dbReference type="Proteomes" id="UP001212411"/>
    </source>
</evidence>
<feature type="binding site" evidence="10">
    <location>
        <position position="346"/>
    </location>
    <ligand>
        <name>S-adenosyl-L-methionine</name>
        <dbReference type="ChEBI" id="CHEBI:59789"/>
    </ligand>
</feature>
<keyword evidence="8 10" id="KW-0539">Nucleus</keyword>